<comment type="function">
    <text evidence="13">Mediates influx of magnesium ions. Alternates between open and closed states. Activated by low cytoplasmic Mg(2+) levels. Inactive when cytoplasmic Mg(2+) levels are high.</text>
</comment>
<reference evidence="15 16" key="1">
    <citation type="submission" date="2017-08" db="EMBL/GenBank/DDBJ databases">
        <title>Reclassification of Bisgaard taxon 37 and 44.</title>
        <authorList>
            <person name="Christensen H."/>
        </authorList>
    </citation>
    <scope>NUCLEOTIDE SEQUENCE [LARGE SCALE GENOMIC DNA]</scope>
    <source>
        <strain evidence="15 16">B96_4</strain>
    </source>
</reference>
<evidence type="ECO:0000256" key="14">
    <source>
        <dbReference type="RuleBase" id="RU362010"/>
    </source>
</evidence>
<keyword evidence="4 14" id="KW-0813">Transport</keyword>
<comment type="caution">
    <text evidence="15">The sequence shown here is derived from an EMBL/GenBank/DDBJ whole genome shotgun (WGS) entry which is preliminary data.</text>
</comment>
<keyword evidence="7 14" id="KW-0812">Transmembrane</keyword>
<evidence type="ECO:0000256" key="1">
    <source>
        <dbReference type="ARBA" id="ARBA00004429"/>
    </source>
</evidence>
<dbReference type="AlphaFoldDB" id="A0A3A1Y6P4"/>
<dbReference type="SUPFAM" id="SSF144083">
    <property type="entry name" value="Magnesium transport protein CorA, transmembrane region"/>
    <property type="match status" value="1"/>
</dbReference>
<dbReference type="InterPro" id="IPR004488">
    <property type="entry name" value="Mg/Co-transport_prot_CorA"/>
</dbReference>
<evidence type="ECO:0000256" key="7">
    <source>
        <dbReference type="ARBA" id="ARBA00022692"/>
    </source>
</evidence>
<dbReference type="FunFam" id="1.20.58.340:FF:000001">
    <property type="entry name" value="Magnesium transport protein CorA"/>
    <property type="match status" value="1"/>
</dbReference>
<dbReference type="Proteomes" id="UP000266258">
    <property type="component" value="Unassembled WGS sequence"/>
</dbReference>
<dbReference type="EMBL" id="NRJH01000054">
    <property type="protein sequence ID" value="RIY31787.1"/>
    <property type="molecule type" value="Genomic_DNA"/>
</dbReference>
<evidence type="ECO:0000256" key="8">
    <source>
        <dbReference type="ARBA" id="ARBA00022842"/>
    </source>
</evidence>
<feature type="transmembrane region" description="Helical" evidence="14">
    <location>
        <begin position="255"/>
        <end position="278"/>
    </location>
</feature>
<dbReference type="PANTHER" id="PTHR47685:SF1">
    <property type="entry name" value="MAGNESIUM TRANSPORT PROTEIN CORA"/>
    <property type="match status" value="1"/>
</dbReference>
<keyword evidence="5 14" id="KW-1003">Cell membrane</keyword>
<evidence type="ECO:0000256" key="3">
    <source>
        <dbReference type="ARBA" id="ARBA00019439"/>
    </source>
</evidence>
<protein>
    <recommendedName>
        <fullName evidence="3 14">Magnesium transport protein CorA</fullName>
    </recommendedName>
</protein>
<dbReference type="OrthoDB" id="9803416at2"/>
<evidence type="ECO:0000313" key="15">
    <source>
        <dbReference type="EMBL" id="RIY31787.1"/>
    </source>
</evidence>
<keyword evidence="16" id="KW-1185">Reference proteome</keyword>
<evidence type="ECO:0000313" key="16">
    <source>
        <dbReference type="Proteomes" id="UP000266258"/>
    </source>
</evidence>
<evidence type="ECO:0000256" key="5">
    <source>
        <dbReference type="ARBA" id="ARBA00022475"/>
    </source>
</evidence>
<keyword evidence="10 14" id="KW-0406">Ion transport</keyword>
<organism evidence="15 16">
    <name type="scientific">Psittacicella melopsittaci</name>
    <dbReference type="NCBI Taxonomy" id="2028576"/>
    <lineage>
        <taxon>Bacteria</taxon>
        <taxon>Pseudomonadati</taxon>
        <taxon>Pseudomonadota</taxon>
        <taxon>Gammaproteobacteria</taxon>
        <taxon>Pasteurellales</taxon>
        <taxon>Psittacicellaceae</taxon>
        <taxon>Psittacicella</taxon>
    </lineage>
</organism>
<dbReference type="RefSeq" id="WP_119497433.1">
    <property type="nucleotide sequence ID" value="NZ_NRJH01000054.1"/>
</dbReference>
<dbReference type="InterPro" id="IPR045861">
    <property type="entry name" value="CorA_cytoplasmic_dom"/>
</dbReference>
<dbReference type="GO" id="GO:0005886">
    <property type="term" value="C:plasma membrane"/>
    <property type="evidence" value="ECO:0007669"/>
    <property type="project" value="UniProtKB-SubCell"/>
</dbReference>
<dbReference type="InterPro" id="IPR045863">
    <property type="entry name" value="CorA_TM1_TM2"/>
</dbReference>
<comment type="subcellular location">
    <subcellularLocation>
        <location evidence="1">Cell inner membrane</location>
        <topology evidence="1">Multi-pass membrane protein</topology>
    </subcellularLocation>
    <subcellularLocation>
        <location evidence="14">Membrane</location>
        <topology evidence="14">Multi-pass membrane protein</topology>
    </subcellularLocation>
</comment>
<dbReference type="GO" id="GO:0015099">
    <property type="term" value="F:nickel cation transmembrane transporter activity"/>
    <property type="evidence" value="ECO:0007669"/>
    <property type="project" value="TreeGrafter"/>
</dbReference>
<dbReference type="GO" id="GO:0015087">
    <property type="term" value="F:cobalt ion transmembrane transporter activity"/>
    <property type="evidence" value="ECO:0007669"/>
    <property type="project" value="UniProtKB-UniRule"/>
</dbReference>
<evidence type="ECO:0000256" key="4">
    <source>
        <dbReference type="ARBA" id="ARBA00022448"/>
    </source>
</evidence>
<keyword evidence="11 14" id="KW-0472">Membrane</keyword>
<sequence length="316" mass="37171">MISSYYLDNLRLKREESITKENLEKAVWIDLIDASEQDRHFIEETLDINFASKLELEDIEASARFFEDEDGLHLHSFFFYEDEDEYADLETVAFTIKNDQLYSIRTRELTPFRLYRLRSLHQKLTNGNAYEVLLDIFETKIEQIADLIEDTYASLEVLTRKILLSDNSSDLDVAIEELTYFEDLTSKINSSIMDTNRALSFLLRKTRLPNELIEQARDIFRDIESIKPNNDLLFTRISFLMDASMGLINIEQNRIIKMFSVMSVIFLPPTLVASMYGMNFDDMPELHWEYGYPYAIAFMILSAVGCLLIFKWRKWL</sequence>
<proteinExistence type="inferred from homology"/>
<evidence type="ECO:0000256" key="9">
    <source>
        <dbReference type="ARBA" id="ARBA00022989"/>
    </source>
</evidence>
<dbReference type="Gene3D" id="1.20.58.340">
    <property type="entry name" value="Magnesium transport protein CorA, transmembrane region"/>
    <property type="match status" value="1"/>
</dbReference>
<dbReference type="SUPFAM" id="SSF143865">
    <property type="entry name" value="CorA soluble domain-like"/>
    <property type="match status" value="1"/>
</dbReference>
<accession>A0A3A1Y6P4</accession>
<dbReference type="GO" id="GO:0015095">
    <property type="term" value="F:magnesium ion transmembrane transporter activity"/>
    <property type="evidence" value="ECO:0007669"/>
    <property type="project" value="UniProtKB-UniRule"/>
</dbReference>
<dbReference type="PANTHER" id="PTHR47685">
    <property type="entry name" value="MAGNESIUM TRANSPORT PROTEIN CORA"/>
    <property type="match status" value="1"/>
</dbReference>
<keyword evidence="8 14" id="KW-0460">Magnesium</keyword>
<evidence type="ECO:0000256" key="6">
    <source>
        <dbReference type="ARBA" id="ARBA00022519"/>
    </source>
</evidence>
<dbReference type="NCBIfam" id="TIGR00383">
    <property type="entry name" value="corA"/>
    <property type="match status" value="1"/>
</dbReference>
<name>A0A3A1Y6P4_9GAMM</name>
<evidence type="ECO:0000256" key="2">
    <source>
        <dbReference type="ARBA" id="ARBA00009765"/>
    </source>
</evidence>
<dbReference type="InterPro" id="IPR050829">
    <property type="entry name" value="CorA_MIT"/>
</dbReference>
<evidence type="ECO:0000256" key="10">
    <source>
        <dbReference type="ARBA" id="ARBA00023065"/>
    </source>
</evidence>
<keyword evidence="9 14" id="KW-1133">Transmembrane helix</keyword>
<evidence type="ECO:0000256" key="11">
    <source>
        <dbReference type="ARBA" id="ARBA00023136"/>
    </source>
</evidence>
<dbReference type="Pfam" id="PF01544">
    <property type="entry name" value="CorA"/>
    <property type="match status" value="1"/>
</dbReference>
<gene>
    <name evidence="14 15" type="primary">corA</name>
    <name evidence="15" type="ORF">CJP74_06350</name>
</gene>
<dbReference type="InterPro" id="IPR002523">
    <property type="entry name" value="MgTranspt_CorA/ZnTranspt_ZntB"/>
</dbReference>
<comment type="similarity">
    <text evidence="2 14">Belongs to the CorA metal ion transporter (MIT) (TC 1.A.35) family.</text>
</comment>
<evidence type="ECO:0000256" key="13">
    <source>
        <dbReference type="ARBA" id="ARBA00045497"/>
    </source>
</evidence>
<comment type="catalytic activity">
    <reaction evidence="12">
        <text>Mg(2+)(in) = Mg(2+)(out)</text>
        <dbReference type="Rhea" id="RHEA:29827"/>
        <dbReference type="ChEBI" id="CHEBI:18420"/>
    </reaction>
</comment>
<evidence type="ECO:0000256" key="12">
    <source>
        <dbReference type="ARBA" id="ARBA00034269"/>
    </source>
</evidence>
<keyword evidence="6" id="KW-0997">Cell inner membrane</keyword>
<dbReference type="CDD" id="cd12835">
    <property type="entry name" value="EcCorA-like_1"/>
    <property type="match status" value="1"/>
</dbReference>
<feature type="transmembrane region" description="Helical" evidence="14">
    <location>
        <begin position="290"/>
        <end position="310"/>
    </location>
</feature>